<evidence type="ECO:0000256" key="3">
    <source>
        <dbReference type="PIRSR" id="PIRSR001359-3"/>
    </source>
</evidence>
<keyword evidence="5" id="KW-1185">Reference proteome</keyword>
<dbReference type="Proteomes" id="UP000017747">
    <property type="component" value="Unassembled WGS sequence"/>
</dbReference>
<feature type="binding site" evidence="2">
    <location>
        <begin position="230"/>
        <end position="233"/>
    </location>
    <ligand>
        <name>dihydroxyacetone phosphate</name>
        <dbReference type="ChEBI" id="CHEBI:57642"/>
    </ligand>
</feature>
<dbReference type="SUPFAM" id="SSF51569">
    <property type="entry name" value="Aldolase"/>
    <property type="match status" value="1"/>
</dbReference>
<dbReference type="PANTHER" id="PTHR30304:SF0">
    <property type="entry name" value="D-TAGATOSE-1,6-BISPHOSPHATE ALDOLASE SUBUNIT GATY-RELATED"/>
    <property type="match status" value="1"/>
</dbReference>
<evidence type="ECO:0000256" key="2">
    <source>
        <dbReference type="PIRSR" id="PIRSR001359-2"/>
    </source>
</evidence>
<protein>
    <submittedName>
        <fullName evidence="4">Fructose-bisphosphate aldolase</fullName>
    </submittedName>
</protein>
<proteinExistence type="predicted"/>
<dbReference type="AlphaFoldDB" id="V7IA10"/>
<dbReference type="InterPro" id="IPR050246">
    <property type="entry name" value="Class_II_FBP_aldolase"/>
</dbReference>
<dbReference type="RefSeq" id="WP_023385647.1">
    <property type="nucleotide sequence ID" value="NZ_AXUN02000035.1"/>
</dbReference>
<evidence type="ECO:0000313" key="5">
    <source>
        <dbReference type="Proteomes" id="UP000017747"/>
    </source>
</evidence>
<feature type="binding site" evidence="2">
    <location>
        <begin position="209"/>
        <end position="211"/>
    </location>
    <ligand>
        <name>dihydroxyacetone phosphate</name>
        <dbReference type="ChEBI" id="CHEBI:57642"/>
    </ligand>
</feature>
<evidence type="ECO:0000256" key="1">
    <source>
        <dbReference type="PIRSR" id="PIRSR001359-1"/>
    </source>
</evidence>
<dbReference type="PANTHER" id="PTHR30304">
    <property type="entry name" value="D-TAGATOSE-1,6-BISPHOSPHATE ALDOLASE"/>
    <property type="match status" value="1"/>
</dbReference>
<dbReference type="PROSITE" id="PS00602">
    <property type="entry name" value="ALDOLASE_CLASS_II_1"/>
    <property type="match status" value="1"/>
</dbReference>
<keyword evidence="3" id="KW-0479">Metal-binding</keyword>
<dbReference type="InterPro" id="IPR013785">
    <property type="entry name" value="Aldolase_TIM"/>
</dbReference>
<dbReference type="OrthoDB" id="9803995at2"/>
<feature type="binding site" evidence="3">
    <location>
        <position position="105"/>
    </location>
    <ligand>
        <name>Zn(2+)</name>
        <dbReference type="ChEBI" id="CHEBI:29105"/>
        <label>2</label>
    </ligand>
</feature>
<feature type="binding site" evidence="3">
    <location>
        <position position="84"/>
    </location>
    <ligand>
        <name>Zn(2+)</name>
        <dbReference type="ChEBI" id="CHEBI:29105"/>
        <label>1</label>
        <note>catalytic</note>
    </ligand>
</feature>
<dbReference type="Pfam" id="PF01116">
    <property type="entry name" value="F_bP_aldolase"/>
    <property type="match status" value="1"/>
</dbReference>
<dbReference type="STRING" id="994573.T472_0202210"/>
<feature type="binding site" evidence="2">
    <location>
        <position position="181"/>
    </location>
    <ligand>
        <name>dihydroxyacetone phosphate</name>
        <dbReference type="ChEBI" id="CHEBI:57642"/>
    </ligand>
</feature>
<accession>V7IA10</accession>
<keyword evidence="3" id="KW-0862">Zinc</keyword>
<feature type="binding site" evidence="3">
    <location>
        <position position="135"/>
    </location>
    <ligand>
        <name>Zn(2+)</name>
        <dbReference type="ChEBI" id="CHEBI:29105"/>
        <label>2</label>
    </ligand>
</feature>
<dbReference type="GO" id="GO:0008270">
    <property type="term" value="F:zinc ion binding"/>
    <property type="evidence" value="ECO:0007669"/>
    <property type="project" value="InterPro"/>
</dbReference>
<comment type="caution">
    <text evidence="4">The sequence shown here is derived from an EMBL/GenBank/DDBJ whole genome shotgun (WGS) entry which is preliminary data.</text>
</comment>
<dbReference type="GO" id="GO:0005975">
    <property type="term" value="P:carbohydrate metabolic process"/>
    <property type="evidence" value="ECO:0007669"/>
    <property type="project" value="InterPro"/>
</dbReference>
<gene>
    <name evidence="4" type="ORF">T472_0202210</name>
</gene>
<dbReference type="eggNOG" id="COG0191">
    <property type="taxonomic scope" value="Bacteria"/>
</dbReference>
<name>V7IA10_9CLOT</name>
<feature type="active site" description="Proton donor" evidence="1">
    <location>
        <position position="83"/>
    </location>
</feature>
<dbReference type="Gene3D" id="3.20.20.70">
    <property type="entry name" value="Aldolase class I"/>
    <property type="match status" value="1"/>
</dbReference>
<reference evidence="4 5" key="1">
    <citation type="journal article" date="2014" name="Genome Announc.">
        <title>Genome Sequence of Youngiibacter fragilis, the Type Strain of the Genus Youngiibacter.</title>
        <authorList>
            <person name="Wawrik C.B."/>
            <person name="Callaghan A.V."/>
            <person name="Stamps B.W."/>
            <person name="Wawrik B."/>
        </authorList>
    </citation>
    <scope>NUCLEOTIDE SEQUENCE [LARGE SCALE GENOMIC DNA]</scope>
    <source>
        <strain evidence="4 5">232.1</strain>
    </source>
</reference>
<dbReference type="PIRSF" id="PIRSF001359">
    <property type="entry name" value="F_bP_aldolase_II"/>
    <property type="match status" value="1"/>
</dbReference>
<dbReference type="InterPro" id="IPR000771">
    <property type="entry name" value="FBA_II"/>
</dbReference>
<comment type="cofactor">
    <cofactor evidence="3">
        <name>Zn(2+)</name>
        <dbReference type="ChEBI" id="CHEBI:29105"/>
    </cofactor>
    <text evidence="3">Binds 2 Zn(2+) ions per subunit. One is catalytic and the other provides a structural contribution.</text>
</comment>
<evidence type="ECO:0000313" key="4">
    <source>
        <dbReference type="EMBL" id="ETA82174.1"/>
    </source>
</evidence>
<organism evidence="4 5">
    <name type="scientific">Youngiibacter fragilis 232.1</name>
    <dbReference type="NCBI Taxonomy" id="994573"/>
    <lineage>
        <taxon>Bacteria</taxon>
        <taxon>Bacillati</taxon>
        <taxon>Bacillota</taxon>
        <taxon>Clostridia</taxon>
        <taxon>Eubacteriales</taxon>
        <taxon>Clostridiaceae</taxon>
        <taxon>Youngiibacter</taxon>
    </lineage>
</organism>
<dbReference type="GO" id="GO:0016832">
    <property type="term" value="F:aldehyde-lyase activity"/>
    <property type="evidence" value="ECO:0007669"/>
    <property type="project" value="InterPro"/>
</dbReference>
<feature type="binding site" evidence="3">
    <location>
        <position position="208"/>
    </location>
    <ligand>
        <name>Zn(2+)</name>
        <dbReference type="ChEBI" id="CHEBI:29105"/>
        <label>1</label>
        <note>catalytic</note>
    </ligand>
</feature>
<sequence length="287" mass="31928">MLVSTKEMLQDARRNHYAVAAINTQGGQYDIIRAIVDAAENRKAPIILAHYESTGAYSGNEWFYENAKYLANKVSVPVGIHLDHGSSFGICMEALKLGFTSIMYDASEKSIERNIEESNEIIRIAHAFNVPVEVEIGALQRLDDGVATDIDANIVSSKTVIGFLDKCRPDSLAIGIGNAHGFYHETPNLRLDILDDVSRHSDIPLVLHGCTGMDDNQVREAIRKGISKINYGTLIRSKYVEFLKEGIQNLDHQDHTWKISRYASAKLTKVVEEIIELSGSEGKAYNY</sequence>
<dbReference type="EMBL" id="AXUN02000035">
    <property type="protein sequence ID" value="ETA82174.1"/>
    <property type="molecule type" value="Genomic_DNA"/>
</dbReference>
<feature type="binding site" evidence="3">
    <location>
        <position position="180"/>
    </location>
    <ligand>
        <name>Zn(2+)</name>
        <dbReference type="ChEBI" id="CHEBI:29105"/>
        <label>1</label>
        <note>catalytic</note>
    </ligand>
</feature>